<dbReference type="Proteomes" id="UP000195569">
    <property type="component" value="Unassembled WGS sequence"/>
</dbReference>
<organism evidence="2 3">
    <name type="scientific">Paraburkholderia piptadeniae</name>
    <dbReference type="NCBI Taxonomy" id="1701573"/>
    <lineage>
        <taxon>Bacteria</taxon>
        <taxon>Pseudomonadati</taxon>
        <taxon>Pseudomonadota</taxon>
        <taxon>Betaproteobacteria</taxon>
        <taxon>Burkholderiales</taxon>
        <taxon>Burkholderiaceae</taxon>
        <taxon>Paraburkholderia</taxon>
    </lineage>
</organism>
<feature type="signal peptide" evidence="1">
    <location>
        <begin position="1"/>
        <end position="23"/>
    </location>
</feature>
<keyword evidence="3" id="KW-1185">Reference proteome</keyword>
<gene>
    <name evidence="2" type="ORF">BN2476_80088</name>
</gene>
<evidence type="ECO:0000313" key="3">
    <source>
        <dbReference type="Proteomes" id="UP000195569"/>
    </source>
</evidence>
<name>A0A1N7RM18_9BURK</name>
<dbReference type="EMBL" id="CYGY02000008">
    <property type="protein sequence ID" value="SIT36152.1"/>
    <property type="molecule type" value="Genomic_DNA"/>
</dbReference>
<evidence type="ECO:0000313" key="2">
    <source>
        <dbReference type="EMBL" id="SIT36152.1"/>
    </source>
</evidence>
<accession>A0A1N7RM18</accession>
<dbReference type="AlphaFoldDB" id="A0A1N7RM18"/>
<reference evidence="2" key="1">
    <citation type="submission" date="2016-12" db="EMBL/GenBank/DDBJ databases">
        <authorList>
            <person name="Moulin L."/>
        </authorList>
    </citation>
    <scope>NUCLEOTIDE SEQUENCE [LARGE SCALE GENOMIC DNA]</scope>
    <source>
        <strain evidence="2">STM 7183</strain>
    </source>
</reference>
<keyword evidence="1" id="KW-0732">Signal</keyword>
<feature type="chain" id="PRO_5012297837" evidence="1">
    <location>
        <begin position="24"/>
        <end position="99"/>
    </location>
</feature>
<evidence type="ECO:0000256" key="1">
    <source>
        <dbReference type="SAM" id="SignalP"/>
    </source>
</evidence>
<protein>
    <submittedName>
        <fullName evidence="2">Uncharacterized protein</fullName>
    </submittedName>
</protein>
<sequence length="99" mass="10338">MLKACTVAILAASFASVSKGMWAAPHNVHRMHGLSAGSAMLADERSSAEPSSYVGMGGWGKSLLAATRRDGANLQCVAARRAWLAGSARGQNGRSRIRP</sequence>
<comment type="caution">
    <text evidence="2">The sequence shown here is derived from an EMBL/GenBank/DDBJ whole genome shotgun (WGS) entry which is preliminary data.</text>
</comment>
<proteinExistence type="predicted"/>